<keyword evidence="2" id="KW-0812">Transmembrane</keyword>
<name>A0A2K4ZI71_9FIRM</name>
<dbReference type="Proteomes" id="UP000236311">
    <property type="component" value="Unassembled WGS sequence"/>
</dbReference>
<protein>
    <submittedName>
        <fullName evidence="3">Bifunctional autolysin</fullName>
    </submittedName>
</protein>
<evidence type="ECO:0000313" key="3">
    <source>
        <dbReference type="EMBL" id="SOY30177.1"/>
    </source>
</evidence>
<keyword evidence="2" id="KW-1133">Transmembrane helix</keyword>
<evidence type="ECO:0000256" key="2">
    <source>
        <dbReference type="SAM" id="Phobius"/>
    </source>
</evidence>
<evidence type="ECO:0000313" key="4">
    <source>
        <dbReference type="Proteomes" id="UP000236311"/>
    </source>
</evidence>
<feature type="transmembrane region" description="Helical" evidence="2">
    <location>
        <begin position="61"/>
        <end position="79"/>
    </location>
</feature>
<organism evidence="3 4">
    <name type="scientific">Acetatifactor muris</name>
    <dbReference type="NCBI Taxonomy" id="879566"/>
    <lineage>
        <taxon>Bacteria</taxon>
        <taxon>Bacillati</taxon>
        <taxon>Bacillota</taxon>
        <taxon>Clostridia</taxon>
        <taxon>Lachnospirales</taxon>
        <taxon>Lachnospiraceae</taxon>
        <taxon>Acetatifactor</taxon>
    </lineage>
</organism>
<gene>
    <name evidence="3" type="primary">atl</name>
    <name evidence="3" type="ORF">AMURIS_02900</name>
</gene>
<keyword evidence="2" id="KW-0472">Membrane</keyword>
<accession>A0A2K4ZI71</accession>
<sequence length="895" mass="99102">MQHCGGECTNGKNYRETVRIKRVNLNSGSNRKWLLWQVTEEMLTILWKGMRYCMGRYRKRICGILFAAALLCGSIMQPVTAGMSGEMDGTEGLFPGYVQSGDVQEDEAAPESGDAQKENAESDEEQVSSTQPGQFQENENVWTDEAAEEGDVQPGGVQENGTQPEGEQTEGMQPGNMQTEGSGPTGGKLETVSEEGNVTAQKESLGQDGRTRVSTFMDAETAEWVEAAGEALTVLAAEREIMALVYLSDEYPVRTSPDYEGGTAVTVLSGHTVNILDVYVDDNMEIWYYVGLEYKGQEIQGYVPRMYLASSDSRFLEWEEMYGMNFQDSAYATDGEEKAAYPDIDQFPESYRQALLALKQKHPNWRFVKMNTGLDWDNSVYQQLQNGKSLIEYTQEEWAKEGLYDDGQWYYASEAALEVYMDPRNGLTENGIFQFEQLTYNEECHTLEAVTAFLRNTFMTDSKPAPGTNTTYAQLFWDIGREEGRKVSPFHLAARVLQEQGKGTSPLISGTYKGYEGYYNFFNIKASGTTSQQIYENGLKYAKEQGWYGVENALRGGADFISANYIKKGQDTLYLQKFNVNPNGTYAPYTHQYMQNIMAPTSEASSMKRLYESASAVDSTFVFKIPVYENMPEAPCTKPSASTNVVLKLPSGYSDTTVWLDGVAYQGERRDSRLIVEAPDGKAGTAVVYQYNASGVPVGMAVWSLRYNGVAYTATEEPGLADLLTYHGFSIRVTGKTGIRFKTGISAELRGKLISAGVNGYKLKEYGTLVMNNANRAQYPMIRGGAKVAGGISYGMDSSGNMQDVVFETVDGRYRYTSVLVGLPVEQYKTEYAFRGYIVLEKDGVETTLYGPVVARSIYNLAQQLLSQGSYPAGSAAETFLKKLVSDADALSGGN</sequence>
<feature type="compositionally biased region" description="Polar residues" evidence="1">
    <location>
        <begin position="127"/>
        <end position="141"/>
    </location>
</feature>
<evidence type="ECO:0000256" key="1">
    <source>
        <dbReference type="SAM" id="MobiDB-lite"/>
    </source>
</evidence>
<dbReference type="AlphaFoldDB" id="A0A2K4ZI71"/>
<dbReference type="EMBL" id="OFSM01000014">
    <property type="protein sequence ID" value="SOY30177.1"/>
    <property type="molecule type" value="Genomic_DNA"/>
</dbReference>
<keyword evidence="4" id="KW-1185">Reference proteome</keyword>
<reference evidence="3 4" key="1">
    <citation type="submission" date="2018-01" db="EMBL/GenBank/DDBJ databases">
        <authorList>
            <person name="Gaut B.S."/>
            <person name="Morton B.R."/>
            <person name="Clegg M.T."/>
            <person name="Duvall M.R."/>
        </authorList>
    </citation>
    <scope>NUCLEOTIDE SEQUENCE [LARGE SCALE GENOMIC DNA]</scope>
    <source>
        <strain evidence="3">GP69</strain>
    </source>
</reference>
<proteinExistence type="predicted"/>
<feature type="region of interest" description="Disordered" evidence="1">
    <location>
        <begin position="103"/>
        <end position="190"/>
    </location>
</feature>